<dbReference type="Proteomes" id="UP000198850">
    <property type="component" value="Unassembled WGS sequence"/>
</dbReference>
<dbReference type="PROSITE" id="PS51257">
    <property type="entry name" value="PROKAR_LIPOPROTEIN"/>
    <property type="match status" value="1"/>
</dbReference>
<accession>A0A1H4H9A3</accession>
<feature type="chain" id="PRO_5011445094" evidence="1">
    <location>
        <begin position="29"/>
        <end position="116"/>
    </location>
</feature>
<dbReference type="EMBL" id="FNRA01000014">
    <property type="protein sequence ID" value="SEB18010.1"/>
    <property type="molecule type" value="Genomic_DNA"/>
</dbReference>
<proteinExistence type="predicted"/>
<dbReference type="SMART" id="SM00635">
    <property type="entry name" value="BID_2"/>
    <property type="match status" value="1"/>
</dbReference>
<feature type="domain" description="BIG2" evidence="2">
    <location>
        <begin position="33"/>
        <end position="110"/>
    </location>
</feature>
<sequence>MYKKPFMKNCLLLFILPLFFLGCSKDEAVNGQKVSSIKFKIDGMSVIVGDEFTLIIDHNPAKSAVPAYRWRSSDSAVLNVSPTGDIIALTVGTAVISAVTSDGLKTESKIIVYPVK</sequence>
<dbReference type="Gene3D" id="2.60.40.1080">
    <property type="match status" value="1"/>
</dbReference>
<dbReference type="SUPFAM" id="SSF49373">
    <property type="entry name" value="Invasin/intimin cell-adhesion fragments"/>
    <property type="match status" value="1"/>
</dbReference>
<evidence type="ECO:0000256" key="1">
    <source>
        <dbReference type="SAM" id="SignalP"/>
    </source>
</evidence>
<reference evidence="3 4" key="1">
    <citation type="submission" date="2016-10" db="EMBL/GenBank/DDBJ databases">
        <authorList>
            <person name="de Groot N.N."/>
        </authorList>
    </citation>
    <scope>NUCLEOTIDE SEQUENCE [LARGE SCALE GENOMIC DNA]</scope>
    <source>
        <strain evidence="3 4">DSM 19033</strain>
    </source>
</reference>
<name>A0A1H4H9A3_9SPHI</name>
<keyword evidence="1" id="KW-0732">Signal</keyword>
<evidence type="ECO:0000313" key="4">
    <source>
        <dbReference type="Proteomes" id="UP000198850"/>
    </source>
</evidence>
<dbReference type="AlphaFoldDB" id="A0A1H4H9A3"/>
<dbReference type="InterPro" id="IPR003343">
    <property type="entry name" value="Big_2"/>
</dbReference>
<feature type="signal peptide" evidence="1">
    <location>
        <begin position="1"/>
        <end position="28"/>
    </location>
</feature>
<keyword evidence="4" id="KW-1185">Reference proteome</keyword>
<evidence type="ECO:0000259" key="2">
    <source>
        <dbReference type="SMART" id="SM00635"/>
    </source>
</evidence>
<organism evidence="3 4">
    <name type="scientific">Pedobacter hartonius</name>
    <dbReference type="NCBI Taxonomy" id="425514"/>
    <lineage>
        <taxon>Bacteria</taxon>
        <taxon>Pseudomonadati</taxon>
        <taxon>Bacteroidota</taxon>
        <taxon>Sphingobacteriia</taxon>
        <taxon>Sphingobacteriales</taxon>
        <taxon>Sphingobacteriaceae</taxon>
        <taxon>Pedobacter</taxon>
    </lineage>
</organism>
<protein>
    <submittedName>
        <fullName evidence="3">Ig-like domain (Group 2)</fullName>
    </submittedName>
</protein>
<evidence type="ECO:0000313" key="3">
    <source>
        <dbReference type="EMBL" id="SEB18010.1"/>
    </source>
</evidence>
<gene>
    <name evidence="3" type="ORF">SAMN05443550_11447</name>
</gene>
<dbReference type="InterPro" id="IPR008964">
    <property type="entry name" value="Invasin/intimin_cell_adhesion"/>
</dbReference>